<accession>A0A2K3NUB8</accession>
<dbReference type="GO" id="GO:0030570">
    <property type="term" value="F:pectate lyase activity"/>
    <property type="evidence" value="ECO:0007669"/>
    <property type="project" value="UniProtKB-EC"/>
</dbReference>
<keyword evidence="6" id="KW-0964">Secreted</keyword>
<name>A0A2K3NUB8_TRIPR</name>
<reference evidence="14 15" key="1">
    <citation type="journal article" date="2014" name="Am. J. Bot.">
        <title>Genome assembly and annotation for red clover (Trifolium pratense; Fabaceae).</title>
        <authorList>
            <person name="Istvanek J."/>
            <person name="Jaros M."/>
            <person name="Krenek A."/>
            <person name="Repkova J."/>
        </authorList>
    </citation>
    <scope>NUCLEOTIDE SEQUENCE [LARGE SCALE GENOMIC DNA]</scope>
    <source>
        <strain evidence="15">cv. Tatra</strain>
        <tissue evidence="14">Young leaves</tissue>
    </source>
</reference>
<keyword evidence="9 12" id="KW-0106">Calcium</keyword>
<evidence type="ECO:0000313" key="14">
    <source>
        <dbReference type="EMBL" id="PNY06611.1"/>
    </source>
</evidence>
<dbReference type="GO" id="GO:0046872">
    <property type="term" value="F:metal ion binding"/>
    <property type="evidence" value="ECO:0007669"/>
    <property type="project" value="UniProtKB-KW"/>
</dbReference>
<keyword evidence="7 12" id="KW-0479">Metal-binding</keyword>
<dbReference type="UniPathway" id="UPA00545">
    <property type="reaction ID" value="UER00824"/>
</dbReference>
<dbReference type="SUPFAM" id="SSF51126">
    <property type="entry name" value="Pectin lyase-like"/>
    <property type="match status" value="1"/>
</dbReference>
<reference evidence="14 15" key="2">
    <citation type="journal article" date="2017" name="Front. Plant Sci.">
        <title>Gene Classification and Mining of Molecular Markers Useful in Red Clover (Trifolium pratense) Breeding.</title>
        <authorList>
            <person name="Istvanek J."/>
            <person name="Dluhosova J."/>
            <person name="Dluhos P."/>
            <person name="Patkova L."/>
            <person name="Nedelnik J."/>
            <person name="Repkova J."/>
        </authorList>
    </citation>
    <scope>NUCLEOTIDE SEQUENCE [LARGE SCALE GENOMIC DNA]</scope>
    <source>
        <strain evidence="15">cv. Tatra</strain>
        <tissue evidence="14">Young leaves</tissue>
    </source>
</reference>
<dbReference type="PANTHER" id="PTHR31683:SF184">
    <property type="entry name" value="PECTATE LYASE"/>
    <property type="match status" value="1"/>
</dbReference>
<evidence type="ECO:0000256" key="10">
    <source>
        <dbReference type="ARBA" id="ARBA00023180"/>
    </source>
</evidence>
<dbReference type="InterPro" id="IPR007524">
    <property type="entry name" value="Pec_lyase_N"/>
</dbReference>
<feature type="chain" id="PRO_5014211406" description="Pectate lyase" evidence="12">
    <location>
        <begin position="32"/>
        <end position="711"/>
    </location>
</feature>
<dbReference type="InterPro" id="IPR011050">
    <property type="entry name" value="Pectin_lyase_fold/virulence"/>
</dbReference>
<comment type="similarity">
    <text evidence="4 12">Belongs to the polysaccharide lyase 1 family.</text>
</comment>
<evidence type="ECO:0000256" key="12">
    <source>
        <dbReference type="RuleBase" id="RU361123"/>
    </source>
</evidence>
<dbReference type="AlphaFoldDB" id="A0A2K3NUB8"/>
<feature type="signal peptide" evidence="12">
    <location>
        <begin position="1"/>
        <end position="31"/>
    </location>
</feature>
<dbReference type="Pfam" id="PF13966">
    <property type="entry name" value="zf-RVT"/>
    <property type="match status" value="1"/>
</dbReference>
<evidence type="ECO:0000256" key="3">
    <source>
        <dbReference type="ARBA" id="ARBA00005220"/>
    </source>
</evidence>
<dbReference type="GO" id="GO:0045490">
    <property type="term" value="P:pectin catabolic process"/>
    <property type="evidence" value="ECO:0007669"/>
    <property type="project" value="UniProtKB-UniPathway"/>
</dbReference>
<evidence type="ECO:0000259" key="13">
    <source>
        <dbReference type="SMART" id="SM00656"/>
    </source>
</evidence>
<keyword evidence="8 12" id="KW-0732">Signal</keyword>
<dbReference type="InterPro" id="IPR045032">
    <property type="entry name" value="PEL"/>
</dbReference>
<keyword evidence="10" id="KW-0325">Glycoprotein</keyword>
<organism evidence="14 15">
    <name type="scientific">Trifolium pratense</name>
    <name type="common">Red clover</name>
    <dbReference type="NCBI Taxonomy" id="57577"/>
    <lineage>
        <taxon>Eukaryota</taxon>
        <taxon>Viridiplantae</taxon>
        <taxon>Streptophyta</taxon>
        <taxon>Embryophyta</taxon>
        <taxon>Tracheophyta</taxon>
        <taxon>Spermatophyta</taxon>
        <taxon>Magnoliopsida</taxon>
        <taxon>eudicotyledons</taxon>
        <taxon>Gunneridae</taxon>
        <taxon>Pentapetalae</taxon>
        <taxon>rosids</taxon>
        <taxon>fabids</taxon>
        <taxon>Fabales</taxon>
        <taxon>Fabaceae</taxon>
        <taxon>Papilionoideae</taxon>
        <taxon>50 kb inversion clade</taxon>
        <taxon>NPAAA clade</taxon>
        <taxon>Hologalegina</taxon>
        <taxon>IRL clade</taxon>
        <taxon>Trifolieae</taxon>
        <taxon>Trifolium</taxon>
    </lineage>
</organism>
<dbReference type="PRINTS" id="PR00807">
    <property type="entry name" value="AMBALLERGEN"/>
</dbReference>
<protein>
    <recommendedName>
        <fullName evidence="5 12">Pectate lyase</fullName>
        <ecNumber evidence="5 12">4.2.2.2</ecNumber>
    </recommendedName>
</protein>
<dbReference type="Proteomes" id="UP000236291">
    <property type="component" value="Unassembled WGS sequence"/>
</dbReference>
<evidence type="ECO:0000256" key="8">
    <source>
        <dbReference type="ARBA" id="ARBA00022729"/>
    </source>
</evidence>
<dbReference type="PANTHER" id="PTHR31683">
    <property type="entry name" value="PECTATE LYASE 18-RELATED"/>
    <property type="match status" value="1"/>
</dbReference>
<dbReference type="Pfam" id="PF04431">
    <property type="entry name" value="Pec_lyase_N"/>
    <property type="match status" value="1"/>
</dbReference>
<evidence type="ECO:0000256" key="9">
    <source>
        <dbReference type="ARBA" id="ARBA00022837"/>
    </source>
</evidence>
<dbReference type="Gene3D" id="2.160.20.10">
    <property type="entry name" value="Single-stranded right-handed beta-helix, Pectin lyase-like"/>
    <property type="match status" value="1"/>
</dbReference>
<dbReference type="InterPro" id="IPR018082">
    <property type="entry name" value="AmbAllergen"/>
</dbReference>
<comment type="caution">
    <text evidence="14">The sequence shown here is derived from an EMBL/GenBank/DDBJ whole genome shotgun (WGS) entry which is preliminary data.</text>
</comment>
<evidence type="ECO:0000256" key="1">
    <source>
        <dbReference type="ARBA" id="ARBA00000695"/>
    </source>
</evidence>
<proteinExistence type="inferred from homology"/>
<evidence type="ECO:0000256" key="11">
    <source>
        <dbReference type="ARBA" id="ARBA00023239"/>
    </source>
</evidence>
<evidence type="ECO:0000256" key="2">
    <source>
        <dbReference type="ARBA" id="ARBA00004191"/>
    </source>
</evidence>
<dbReference type="EC" id="4.2.2.2" evidence="5 12"/>
<dbReference type="STRING" id="57577.A0A2K3NUB8"/>
<feature type="domain" description="Pectate lyase" evidence="13">
    <location>
        <begin position="171"/>
        <end position="368"/>
    </location>
</feature>
<dbReference type="EMBL" id="ASHM01001404">
    <property type="protein sequence ID" value="PNY06611.1"/>
    <property type="molecule type" value="Genomic_DNA"/>
</dbReference>
<keyword evidence="11 12" id="KW-0456">Lyase</keyword>
<dbReference type="SMART" id="SM00656">
    <property type="entry name" value="Amb_all"/>
    <property type="match status" value="1"/>
</dbReference>
<sequence length="711" mass="79458">MGMGKIMVQSSTKGLFIFLVTFAITIPCLEAGIGEFDDFLKAEEEEAHKIALDSYIPVPEEVVHDLNVDVHLAMEEANDTRRELKENHNEGPCESSNPIDNCWRCKADWAENRYRLSKCGKGFGRKAVGGLGGPIYVVTDESDGDMVNPKPGTLRYGAVQKGPLWITFQRSMIIRLNQELMVSSNKTIDGRGVNVQIRDGGGITMQFVNNVIIHGLHITNIKAKPGGMIRDSFDHYGLRTRSDGDAISIYGSSNIWIDHLSLSQCEDGLVDVIFGSTGVTISNCHMTKHNDVMLFGASDKFEGDRIMQITVAFNHFGQGLIQRMPRCRWGFVHVLNNDYTHWIMYAIGGSSGPTILSQGNRFIAPDNDAAKEITHRDYATPEVWKNWQWSSEMDLFMNGAKFVTSGAPINRAPYKKGFMMKPRDGTNGGEDHRKISWISWKTICSRKEYGGLGVRQLSEFNLALLGKWCWRLLRDREGLWYRVLAARYGVEGGRVKEGGRRGSAWWREIVRIREGADGVGWCREIVSKKVGDGSDTLFWTDPWLGDSPLCVRFGRLFDLAENKSASVAEMSLLGWGLEDRRGLGGDGCGRGKMRCWGSVKPYYILSLCRHISQIGWSGCQIPSLVTLFVVPLKVSILAWRLLRDRLPTKTNLVTRGIIPADACFCVSGCGDVESAHHLFLTCNVFGYLWSMVRAWIGSMAVDANSLPDHFV</sequence>
<dbReference type="ExpressionAtlas" id="A0A2K3NUB8">
    <property type="expression patterns" value="baseline"/>
</dbReference>
<evidence type="ECO:0000256" key="5">
    <source>
        <dbReference type="ARBA" id="ARBA00012272"/>
    </source>
</evidence>
<comment type="subcellular location">
    <subcellularLocation>
        <location evidence="2">Secreted</location>
        <location evidence="2">Cell wall</location>
    </subcellularLocation>
</comment>
<evidence type="ECO:0000256" key="7">
    <source>
        <dbReference type="ARBA" id="ARBA00022723"/>
    </source>
</evidence>
<comment type="catalytic activity">
    <reaction evidence="1 12">
        <text>Eliminative cleavage of (1-&gt;4)-alpha-D-galacturonan to give oligosaccharides with 4-deoxy-alpha-D-galact-4-enuronosyl groups at their non-reducing ends.</text>
        <dbReference type="EC" id="4.2.2.2"/>
    </reaction>
</comment>
<dbReference type="InterPro" id="IPR012334">
    <property type="entry name" value="Pectin_lyas_fold"/>
</dbReference>
<gene>
    <name evidence="14" type="ORF">L195_g003084</name>
</gene>
<evidence type="ECO:0000256" key="4">
    <source>
        <dbReference type="ARBA" id="ARBA00010980"/>
    </source>
</evidence>
<comment type="pathway">
    <text evidence="3 12">Glycan metabolism; pectin degradation; 2-dehydro-3-deoxy-D-gluconate from pectin: step 2/5.</text>
</comment>
<dbReference type="InterPro" id="IPR002022">
    <property type="entry name" value="Pec_lyase"/>
</dbReference>
<keyword evidence="6" id="KW-0134">Cell wall</keyword>
<evidence type="ECO:0000256" key="6">
    <source>
        <dbReference type="ARBA" id="ARBA00022512"/>
    </source>
</evidence>
<evidence type="ECO:0000313" key="15">
    <source>
        <dbReference type="Proteomes" id="UP000236291"/>
    </source>
</evidence>
<dbReference type="InterPro" id="IPR026960">
    <property type="entry name" value="RVT-Znf"/>
</dbReference>
<dbReference type="Pfam" id="PF00544">
    <property type="entry name" value="Pectate_lyase_4"/>
    <property type="match status" value="1"/>
</dbReference>
<comment type="cofactor">
    <cofactor evidence="12">
        <name>Ca(2+)</name>
        <dbReference type="ChEBI" id="CHEBI:29108"/>
    </cofactor>
    <text evidence="12">Binds 1 Ca(2+) ion. Required for its activity.</text>
</comment>